<dbReference type="AlphaFoldDB" id="A0AAV4UIT9"/>
<protein>
    <submittedName>
        <fullName evidence="2">Uncharacterized protein</fullName>
    </submittedName>
</protein>
<reference evidence="2 3" key="1">
    <citation type="submission" date="2021-06" db="EMBL/GenBank/DDBJ databases">
        <title>Caerostris extrusa draft genome.</title>
        <authorList>
            <person name="Kono N."/>
            <person name="Arakawa K."/>
        </authorList>
    </citation>
    <scope>NUCLEOTIDE SEQUENCE [LARGE SCALE GENOMIC DNA]</scope>
</reference>
<dbReference type="EMBL" id="BPLR01012943">
    <property type="protein sequence ID" value="GIY57684.1"/>
    <property type="molecule type" value="Genomic_DNA"/>
</dbReference>
<proteinExistence type="predicted"/>
<accession>A0AAV4UIT9</accession>
<feature type="region of interest" description="Disordered" evidence="1">
    <location>
        <begin position="112"/>
        <end position="137"/>
    </location>
</feature>
<evidence type="ECO:0000313" key="3">
    <source>
        <dbReference type="Proteomes" id="UP001054945"/>
    </source>
</evidence>
<evidence type="ECO:0000256" key="1">
    <source>
        <dbReference type="SAM" id="MobiDB-lite"/>
    </source>
</evidence>
<keyword evidence="3" id="KW-1185">Reference proteome</keyword>
<gene>
    <name evidence="2" type="ORF">CEXT_392481</name>
</gene>
<name>A0AAV4UIT9_CAEEX</name>
<comment type="caution">
    <text evidence="2">The sequence shown here is derived from an EMBL/GenBank/DDBJ whole genome shotgun (WGS) entry which is preliminary data.</text>
</comment>
<evidence type="ECO:0000313" key="2">
    <source>
        <dbReference type="EMBL" id="GIY57684.1"/>
    </source>
</evidence>
<sequence>MSCSAPNRSDEQVQLQACALQEKLFKFNRTHRGLQLNSEVFEVVYKTRQIPDKKNAVSMAWIGDLRMKGMNDKNEIPSPDLQECMERGKILPSHRVVVLHYDLSLDNPFDDEGEGIQTHAGTKKSKHHEYDGPQRVQ</sequence>
<feature type="compositionally biased region" description="Basic and acidic residues" evidence="1">
    <location>
        <begin position="128"/>
        <end position="137"/>
    </location>
</feature>
<dbReference type="Proteomes" id="UP001054945">
    <property type="component" value="Unassembled WGS sequence"/>
</dbReference>
<organism evidence="2 3">
    <name type="scientific">Caerostris extrusa</name>
    <name type="common">Bark spider</name>
    <name type="synonym">Caerostris bankana</name>
    <dbReference type="NCBI Taxonomy" id="172846"/>
    <lineage>
        <taxon>Eukaryota</taxon>
        <taxon>Metazoa</taxon>
        <taxon>Ecdysozoa</taxon>
        <taxon>Arthropoda</taxon>
        <taxon>Chelicerata</taxon>
        <taxon>Arachnida</taxon>
        <taxon>Araneae</taxon>
        <taxon>Araneomorphae</taxon>
        <taxon>Entelegynae</taxon>
        <taxon>Araneoidea</taxon>
        <taxon>Araneidae</taxon>
        <taxon>Caerostris</taxon>
    </lineage>
</organism>